<evidence type="ECO:0000256" key="2">
    <source>
        <dbReference type="ARBA" id="ARBA00022448"/>
    </source>
</evidence>
<dbReference type="InterPro" id="IPR023997">
    <property type="entry name" value="TonB-dep_OMP_SusC/RagA_CS"/>
</dbReference>
<gene>
    <name evidence="14" type="ORF">SAMN05444405_11550</name>
</gene>
<comment type="similarity">
    <text evidence="11">Belongs to the TonB-dependent receptor family.</text>
</comment>
<dbReference type="SUPFAM" id="SSF56935">
    <property type="entry name" value="Porins"/>
    <property type="match status" value="1"/>
</dbReference>
<keyword evidence="15" id="KW-1185">Reference proteome</keyword>
<dbReference type="GO" id="GO:0009279">
    <property type="term" value="C:cell outer membrane"/>
    <property type="evidence" value="ECO:0007669"/>
    <property type="project" value="UniProtKB-SubCell"/>
</dbReference>
<keyword evidence="8" id="KW-0798">TonB box</keyword>
<dbReference type="SUPFAM" id="SSF49464">
    <property type="entry name" value="Carboxypeptidase regulatory domain-like"/>
    <property type="match status" value="1"/>
</dbReference>
<dbReference type="InterPro" id="IPR008969">
    <property type="entry name" value="CarboxyPept-like_regulatory"/>
</dbReference>
<dbReference type="InterPro" id="IPR012910">
    <property type="entry name" value="Plug_dom"/>
</dbReference>
<dbReference type="Gene3D" id="2.40.170.20">
    <property type="entry name" value="TonB-dependent receptor, beta-barrel domain"/>
    <property type="match status" value="1"/>
</dbReference>
<dbReference type="Pfam" id="PF07715">
    <property type="entry name" value="Plug"/>
    <property type="match status" value="1"/>
</dbReference>
<comment type="subcellular location">
    <subcellularLocation>
        <location evidence="1 11">Cell outer membrane</location>
        <topology evidence="1 11">Multi-pass membrane protein</topology>
    </subcellularLocation>
</comment>
<keyword evidence="12" id="KW-0732">Signal</keyword>
<dbReference type="EMBL" id="FQTV01000015">
    <property type="protein sequence ID" value="SHF85548.1"/>
    <property type="molecule type" value="Genomic_DNA"/>
</dbReference>
<dbReference type="STRING" id="1297750.SAMN05444405_11550"/>
<protein>
    <submittedName>
        <fullName evidence="14">TonB-linked outer membrane protein, SusC/RagA family</fullName>
    </submittedName>
</protein>
<dbReference type="Gene3D" id="2.170.130.10">
    <property type="entry name" value="TonB-dependent receptor, plug domain"/>
    <property type="match status" value="1"/>
</dbReference>
<keyword evidence="4" id="KW-0410">Iron transport</keyword>
<keyword evidence="5 11" id="KW-0812">Transmembrane</keyword>
<dbReference type="InterPro" id="IPR036942">
    <property type="entry name" value="Beta-barrel_TonB_sf"/>
</dbReference>
<dbReference type="PROSITE" id="PS52016">
    <property type="entry name" value="TONB_DEPENDENT_REC_3"/>
    <property type="match status" value="1"/>
</dbReference>
<evidence type="ECO:0000313" key="15">
    <source>
        <dbReference type="Proteomes" id="UP000184509"/>
    </source>
</evidence>
<evidence type="ECO:0000313" key="14">
    <source>
        <dbReference type="EMBL" id="SHF85548.1"/>
    </source>
</evidence>
<feature type="chain" id="PRO_5012002351" evidence="12">
    <location>
        <begin position="31"/>
        <end position="1045"/>
    </location>
</feature>
<sequence length="1045" mass="115549">MRFIFISEFMKKTLMLLLTCFFVGISLATAQNQKVTGVVIWEDDGQPVVGASILVKGTTVGTISDINGNFTLFNVPGSAKSLVVSFIGMKSIEVAVKPTVKVIFASDAQVVDKVVVTALGISRQKRTLGYAVSEISGDEMLKARGGVSNPVNSLQGKIAGLQIQSGSGTMGGSSKILIRGAKSISGNNQPLFVIDGVPIEGTDYNSTDTQIGDGGYDYGNLVQDLNPDDIENISVLKGPNASALYGSRGTNGVIMITTKKAKKSDGYGVTFNSSIGLEVVNKLPKMQKLYGGGYYGLKNIAINGKNYLYPDMATDESWGDKYEGQEFVSWLDLAKWEDGGKVGNPTTSKWNAPKHDIDDFFETGVSFTNNIAVSQATDRANVRISYTNSDLTGYMPNSSLTKNIFNVAASTVSADKRLEVFTNVTYFNSRAKGRPETGNSDNNVMKQFIQWGHRELDMEELKSMYINSIGHQVTWNRSGWDDPTPMYNNNPYWSRYMNYENDSRNRIYGNIGLSYKILDNLKFQYKANVDFFVDKQYERNAVYSPDLSRYSEISRQQVETNHEFMLSYNSRFKSDFSFDANVGSNFMNRRYEYMWGETDGGLAIPLFYNLKNSVNTPKSDNYLKKKSIRSAFANATLGYKNTYYLDMSLRNDWSSILPSGNNSYMQPSVTGSFVFSELLKDKTPWLSFGKLGLSYAHTANSETTSINSDLKPESTISYEAGLEMSFLNNRFGFEATVYSSETKNLIFPINGTHIQYIANSGVMSNKGVELSLHGTPVKTSNFSWESSLVLASNKNKVKKLGEGIMGYYIARTPHNVLIGAIVGKEYGTIEGTNFVYDDKGNKVIDAEGTYASTYDDQNLGKVYPDFTGGWSNTFRYKNFDLSVLFDFSKGGHYISTSYMRGMYCGMLEETAAINEKGVNIRESIANGGGVLLKGVLADGTVNTKRIDARTYGNQYSTGPAAQNVFKSDYLKLREINIGYTIPLSKSYFIKSFRIAAYGRNLAIWGPDVKHFDPEAIVTSSGNIQGIESDALPSVANYGLNFSLKF</sequence>
<evidence type="ECO:0000256" key="4">
    <source>
        <dbReference type="ARBA" id="ARBA00022496"/>
    </source>
</evidence>
<evidence type="ECO:0000256" key="7">
    <source>
        <dbReference type="ARBA" id="ARBA00023065"/>
    </source>
</evidence>
<evidence type="ECO:0000256" key="8">
    <source>
        <dbReference type="ARBA" id="ARBA00023077"/>
    </source>
</evidence>
<evidence type="ECO:0000256" key="10">
    <source>
        <dbReference type="ARBA" id="ARBA00023237"/>
    </source>
</evidence>
<dbReference type="AlphaFoldDB" id="A0A1M5F2E7"/>
<evidence type="ECO:0000256" key="12">
    <source>
        <dbReference type="SAM" id="SignalP"/>
    </source>
</evidence>
<evidence type="ECO:0000259" key="13">
    <source>
        <dbReference type="Pfam" id="PF07715"/>
    </source>
</evidence>
<dbReference type="InterPro" id="IPR023996">
    <property type="entry name" value="TonB-dep_OMP_SusC/RagA"/>
</dbReference>
<dbReference type="InterPro" id="IPR037066">
    <property type="entry name" value="Plug_dom_sf"/>
</dbReference>
<evidence type="ECO:0000256" key="3">
    <source>
        <dbReference type="ARBA" id="ARBA00022452"/>
    </source>
</evidence>
<evidence type="ECO:0000256" key="1">
    <source>
        <dbReference type="ARBA" id="ARBA00004571"/>
    </source>
</evidence>
<accession>A0A1M5F2E7</accession>
<dbReference type="Gene3D" id="2.60.40.1120">
    <property type="entry name" value="Carboxypeptidase-like, regulatory domain"/>
    <property type="match status" value="1"/>
</dbReference>
<proteinExistence type="inferred from homology"/>
<evidence type="ECO:0000256" key="5">
    <source>
        <dbReference type="ARBA" id="ARBA00022692"/>
    </source>
</evidence>
<keyword evidence="6" id="KW-0408">Iron</keyword>
<dbReference type="Proteomes" id="UP000184509">
    <property type="component" value="Unassembled WGS sequence"/>
</dbReference>
<keyword evidence="9 11" id="KW-0472">Membrane</keyword>
<dbReference type="PANTHER" id="PTHR32552:SF81">
    <property type="entry name" value="TONB-DEPENDENT OUTER MEMBRANE RECEPTOR"/>
    <property type="match status" value="1"/>
</dbReference>
<evidence type="ECO:0000256" key="9">
    <source>
        <dbReference type="ARBA" id="ARBA00023136"/>
    </source>
</evidence>
<keyword evidence="2 11" id="KW-0813">Transport</keyword>
<organism evidence="14 15">
    <name type="scientific">Bacteroides luti</name>
    <dbReference type="NCBI Taxonomy" id="1297750"/>
    <lineage>
        <taxon>Bacteria</taxon>
        <taxon>Pseudomonadati</taxon>
        <taxon>Bacteroidota</taxon>
        <taxon>Bacteroidia</taxon>
        <taxon>Bacteroidales</taxon>
        <taxon>Bacteroidaceae</taxon>
        <taxon>Bacteroides</taxon>
    </lineage>
</organism>
<dbReference type="Pfam" id="PF13715">
    <property type="entry name" value="CarbopepD_reg_2"/>
    <property type="match status" value="1"/>
</dbReference>
<dbReference type="PANTHER" id="PTHR32552">
    <property type="entry name" value="FERRICHROME IRON RECEPTOR-RELATED"/>
    <property type="match status" value="1"/>
</dbReference>
<keyword evidence="10 11" id="KW-0998">Cell outer membrane</keyword>
<evidence type="ECO:0000256" key="11">
    <source>
        <dbReference type="PROSITE-ProRule" id="PRU01360"/>
    </source>
</evidence>
<dbReference type="NCBIfam" id="TIGR04056">
    <property type="entry name" value="OMP_RagA_SusC"/>
    <property type="match status" value="1"/>
</dbReference>
<name>A0A1M5F2E7_9BACE</name>
<feature type="domain" description="TonB-dependent receptor plug" evidence="13">
    <location>
        <begin position="125"/>
        <end position="253"/>
    </location>
</feature>
<dbReference type="InterPro" id="IPR039426">
    <property type="entry name" value="TonB-dep_rcpt-like"/>
</dbReference>
<feature type="signal peptide" evidence="12">
    <location>
        <begin position="1"/>
        <end position="30"/>
    </location>
</feature>
<dbReference type="GO" id="GO:0006826">
    <property type="term" value="P:iron ion transport"/>
    <property type="evidence" value="ECO:0007669"/>
    <property type="project" value="UniProtKB-KW"/>
</dbReference>
<dbReference type="NCBIfam" id="TIGR04057">
    <property type="entry name" value="SusC_RagA_signa"/>
    <property type="match status" value="1"/>
</dbReference>
<reference evidence="14 15" key="1">
    <citation type="submission" date="2016-11" db="EMBL/GenBank/DDBJ databases">
        <authorList>
            <person name="Jaros S."/>
            <person name="Januszkiewicz K."/>
            <person name="Wedrychowicz H."/>
        </authorList>
    </citation>
    <scope>NUCLEOTIDE SEQUENCE [LARGE SCALE GENOMIC DNA]</scope>
    <source>
        <strain evidence="14 15">DSM 26991</strain>
    </source>
</reference>
<keyword evidence="7" id="KW-0406">Ion transport</keyword>
<keyword evidence="3 11" id="KW-1134">Transmembrane beta strand</keyword>
<evidence type="ECO:0000256" key="6">
    <source>
        <dbReference type="ARBA" id="ARBA00023004"/>
    </source>
</evidence>